<dbReference type="InterPro" id="IPR043128">
    <property type="entry name" value="Rev_trsase/Diguanyl_cyclase"/>
</dbReference>
<accession>A0A438G5M3</accession>
<evidence type="ECO:0000259" key="9">
    <source>
        <dbReference type="Pfam" id="PF17917"/>
    </source>
</evidence>
<proteinExistence type="predicted"/>
<dbReference type="Pfam" id="PF13456">
    <property type="entry name" value="RVT_3"/>
    <property type="match status" value="1"/>
</dbReference>
<dbReference type="GO" id="GO:0004523">
    <property type="term" value="F:RNA-DNA hybrid ribonuclease activity"/>
    <property type="evidence" value="ECO:0007669"/>
    <property type="project" value="InterPro"/>
</dbReference>
<dbReference type="PANTHER" id="PTHR48475:SF1">
    <property type="entry name" value="RNASE H TYPE-1 DOMAIN-CONTAINING PROTEIN"/>
    <property type="match status" value="1"/>
</dbReference>
<dbReference type="InterPro" id="IPR036397">
    <property type="entry name" value="RNaseH_sf"/>
</dbReference>
<dbReference type="Gene3D" id="3.30.420.10">
    <property type="entry name" value="Ribonuclease H-like superfamily/Ribonuclease H"/>
    <property type="match status" value="2"/>
</dbReference>
<dbReference type="InterPro" id="IPR000477">
    <property type="entry name" value="RT_dom"/>
</dbReference>
<dbReference type="CDD" id="cd01647">
    <property type="entry name" value="RT_LTR"/>
    <property type="match status" value="1"/>
</dbReference>
<dbReference type="Gene3D" id="3.10.10.10">
    <property type="entry name" value="HIV Type 1 Reverse Transcriptase, subunit A, domain 1"/>
    <property type="match status" value="1"/>
</dbReference>
<evidence type="ECO:0000256" key="1">
    <source>
        <dbReference type="ARBA" id="ARBA00022679"/>
    </source>
</evidence>
<keyword evidence="5" id="KW-0378">Hydrolase</keyword>
<evidence type="ECO:0000256" key="3">
    <source>
        <dbReference type="ARBA" id="ARBA00022722"/>
    </source>
</evidence>
<protein>
    <submittedName>
        <fullName evidence="10">Retrovirus-related Pol polyprotein from transposon 297</fullName>
    </submittedName>
</protein>
<keyword evidence="4" id="KW-0255">Endonuclease</keyword>
<evidence type="ECO:0000259" key="8">
    <source>
        <dbReference type="Pfam" id="PF13456"/>
    </source>
</evidence>
<dbReference type="SUPFAM" id="SSF56672">
    <property type="entry name" value="DNA/RNA polymerases"/>
    <property type="match status" value="1"/>
</dbReference>
<keyword evidence="3" id="KW-0540">Nuclease</keyword>
<feature type="domain" description="Reverse transcriptase RNase H-like" evidence="9">
    <location>
        <begin position="725"/>
        <end position="828"/>
    </location>
</feature>
<dbReference type="InterPro" id="IPR043502">
    <property type="entry name" value="DNA/RNA_pol_sf"/>
</dbReference>
<evidence type="ECO:0000256" key="6">
    <source>
        <dbReference type="ARBA" id="ARBA00022918"/>
    </source>
</evidence>
<dbReference type="GO" id="GO:0003964">
    <property type="term" value="F:RNA-directed DNA polymerase activity"/>
    <property type="evidence" value="ECO:0007669"/>
    <property type="project" value="UniProtKB-KW"/>
</dbReference>
<evidence type="ECO:0000313" key="11">
    <source>
        <dbReference type="Proteomes" id="UP000288805"/>
    </source>
</evidence>
<dbReference type="Gene3D" id="3.30.70.270">
    <property type="match status" value="2"/>
</dbReference>
<organism evidence="10 11">
    <name type="scientific">Vitis vinifera</name>
    <name type="common">Grape</name>
    <dbReference type="NCBI Taxonomy" id="29760"/>
    <lineage>
        <taxon>Eukaryota</taxon>
        <taxon>Viridiplantae</taxon>
        <taxon>Streptophyta</taxon>
        <taxon>Embryophyta</taxon>
        <taxon>Tracheophyta</taxon>
        <taxon>Spermatophyta</taxon>
        <taxon>Magnoliopsida</taxon>
        <taxon>eudicotyledons</taxon>
        <taxon>Gunneridae</taxon>
        <taxon>Pentapetalae</taxon>
        <taxon>rosids</taxon>
        <taxon>Vitales</taxon>
        <taxon>Vitaceae</taxon>
        <taxon>Viteae</taxon>
        <taxon>Vitis</taxon>
    </lineage>
</organism>
<evidence type="ECO:0000256" key="2">
    <source>
        <dbReference type="ARBA" id="ARBA00022695"/>
    </source>
</evidence>
<keyword evidence="1" id="KW-0808">Transferase</keyword>
<evidence type="ECO:0000313" key="10">
    <source>
        <dbReference type="EMBL" id="RVW67513.1"/>
    </source>
</evidence>
<evidence type="ECO:0000256" key="5">
    <source>
        <dbReference type="ARBA" id="ARBA00022801"/>
    </source>
</evidence>
<dbReference type="PANTHER" id="PTHR48475">
    <property type="entry name" value="RIBONUCLEASE H"/>
    <property type="match status" value="1"/>
</dbReference>
<keyword evidence="6" id="KW-0695">RNA-directed DNA polymerase</keyword>
<reference evidence="10 11" key="1">
    <citation type="journal article" date="2018" name="PLoS Genet.">
        <title>Population sequencing reveals clonal diversity and ancestral inbreeding in the grapevine cultivar Chardonnay.</title>
        <authorList>
            <person name="Roach M.J."/>
            <person name="Johnson D.L."/>
            <person name="Bohlmann J."/>
            <person name="van Vuuren H.J."/>
            <person name="Jones S.J."/>
            <person name="Pretorius I.S."/>
            <person name="Schmidt S.A."/>
            <person name="Borneman A.R."/>
        </authorList>
    </citation>
    <scope>NUCLEOTIDE SEQUENCE [LARGE SCALE GENOMIC DNA]</scope>
    <source>
        <strain evidence="11">cv. Chardonnay</strain>
        <tissue evidence="10">Leaf</tissue>
    </source>
</reference>
<dbReference type="InterPro" id="IPR012337">
    <property type="entry name" value="RNaseH-like_sf"/>
</dbReference>
<dbReference type="EMBL" id="QGNW01000580">
    <property type="protein sequence ID" value="RVW67513.1"/>
    <property type="molecule type" value="Genomic_DNA"/>
</dbReference>
<keyword evidence="2" id="KW-0548">Nucleotidyltransferase</keyword>
<dbReference type="Proteomes" id="UP000288805">
    <property type="component" value="Unassembled WGS sequence"/>
</dbReference>
<evidence type="ECO:0000259" key="7">
    <source>
        <dbReference type="Pfam" id="PF00078"/>
    </source>
</evidence>
<evidence type="ECO:0000256" key="4">
    <source>
        <dbReference type="ARBA" id="ARBA00022759"/>
    </source>
</evidence>
<dbReference type="SUPFAM" id="SSF53098">
    <property type="entry name" value="Ribonuclease H-like"/>
    <property type="match status" value="2"/>
</dbReference>
<name>A0A438G5M3_VITVI</name>
<dbReference type="Pfam" id="PF17917">
    <property type="entry name" value="RT_RNaseH"/>
    <property type="match status" value="1"/>
</dbReference>
<dbReference type="InterPro" id="IPR041373">
    <property type="entry name" value="RT_RNaseH"/>
</dbReference>
<sequence>MGGVTLGPQMPTPFRLVPEAASVQTATVEPLIFPHYSVHTSFVLILDVKEVQTLYIDVAQTSDMQYILRGGKDDEILRQLQSTQARISIWSLLASSSTHRDALIQALSQIRVKTTITQEGLIHMVMGQPWIHRVGVIPSFLHQKVKFIHDGQIITVQSMGDMFISAEPVLQISHSDDDLFLTGFTFDEVQTLEMEDFYRDFVAMSFDQHGDARYDEEPLLSITQEVELQRLIHQLQLSDGAPSTSTSALTTPSSPDRMSLMMLYFLDEIDEHETFAEIGDIVDEVMPHDECIDEMLAMSMSQIEEIVQPELASPFDLFGVSFINIAEEIQTAPAPHSAEDVLVVDDLFDGPIGLVEGASDFVDPPFSFDVLSGFVSRSDDVHDSSFMDLSIFYLIQLLRSYLDVFAWSYEDMSGLDPSIVQHRLSLLPHAKSIKQKLKRLHPRWSLQVKKEIQKQFSVGFLSVVKYSKWLENVVPIPKKDGKVRVCVDFRDLNKDKPKNDFPLPYINILVDSTTSHSMLSFMDEFFGYSQILMAPEDMEKTSFITEWGTYCYRVMPFGLKNARATYQRAATTLFHDMMHRDVKVYVDDMIVKSQNRSDHLAALERFFERIRQFRLRLNPKKCTFGMTYGKFLGYMVSKRGIEADPDKIKVILDMPTLRTQREIIGFLGRLQYINRFIARLTDICEPIFRLLRKSQPTIWDYQCQRTFERIREYLLSPLVLVPPTPSSHLLLYLSVSNVALGCMLAQLDDSSKERGIYYLSKRMLDYETRYFMIERYYLALVWVTCRLRHYMTEYSMHLISRIDPLRYLFDKLALVGRLMRWLVLLTEFDIHYVTQKSIRGSIVIDHLASLPISDGRVIDDDLPDENVVVVTSLSGWRMYFDDAVNHSRYRIGVLLISPHGDHIPRSVHLAFSNQHPTTNNIVEYEACILELETALELGIRQMEVFGDSNLVLRQIQGEWKTRDVKLRSYHAYLELLVGRFDDLRYTHMPRAQNQFVDALATLASMVDILVDVIVCPLLIELRSTHAYCCLIDNTKPNDGLPWYHDIYQFFRFGAYPEAATAKDKRALRQLATRFVIYDATLYRRLAGRMLLLCLDRASADRVMRELTMETDYCQFVQRCPKCQIHGDLIHMPPLELDALTSPWPFSVWGIDIIGKILPKSSSRHEFVLVAIDYFTKWVKATSYARLTSTGVAKVDTLVQRYGIRHHRLSAYRLQTNGAIKAANKNIKRILRRMVETSRDWSEKLPFALWAYQTSFHTSTGATPYSLDYGMEAVLPIEIKMGSLSVALEQQIPKADWAQARFDQLNLLDERRLRTADHVRAYQRKMFRPSWSEPYFIKELTPKGTAWLMDLDENQFSEPTNVDQQKRLSHRDRGPLVYACTVEEFHEP</sequence>
<feature type="domain" description="Reverse transcriptase" evidence="7">
    <location>
        <begin position="476"/>
        <end position="635"/>
    </location>
</feature>
<comment type="caution">
    <text evidence="10">The sequence shown here is derived from an EMBL/GenBank/DDBJ whole genome shotgun (WGS) entry which is preliminary data.</text>
</comment>
<dbReference type="InterPro" id="IPR002156">
    <property type="entry name" value="RNaseH_domain"/>
</dbReference>
<feature type="domain" description="RNase H type-1" evidence="8">
    <location>
        <begin position="912"/>
        <end position="1002"/>
    </location>
</feature>
<dbReference type="CDD" id="cd09279">
    <property type="entry name" value="RNase_HI_like"/>
    <property type="match status" value="1"/>
</dbReference>
<dbReference type="Pfam" id="PF00078">
    <property type="entry name" value="RVT_1"/>
    <property type="match status" value="1"/>
</dbReference>
<dbReference type="GO" id="GO:0003676">
    <property type="term" value="F:nucleic acid binding"/>
    <property type="evidence" value="ECO:0007669"/>
    <property type="project" value="InterPro"/>
</dbReference>
<gene>
    <name evidence="10" type="primary">pol_2242</name>
    <name evidence="10" type="ORF">CK203_063099</name>
</gene>